<feature type="region of interest" description="Disordered" evidence="8">
    <location>
        <begin position="421"/>
        <end position="465"/>
    </location>
</feature>
<evidence type="ECO:0000256" key="6">
    <source>
        <dbReference type="ARBA" id="ARBA00023242"/>
    </source>
</evidence>
<dbReference type="PANTHER" id="PTHR23236:SF25">
    <property type="entry name" value="RNA-BINDING PROTEIN 34"/>
    <property type="match status" value="1"/>
</dbReference>
<evidence type="ECO:0000256" key="8">
    <source>
        <dbReference type="SAM" id="MobiDB-lite"/>
    </source>
</evidence>
<gene>
    <name evidence="10" type="ORF">PACTADRAFT_43452</name>
</gene>
<feature type="compositionally biased region" description="Basic and acidic residues" evidence="8">
    <location>
        <begin position="421"/>
        <end position="430"/>
    </location>
</feature>
<dbReference type="InterPro" id="IPR035979">
    <property type="entry name" value="RBD_domain_sf"/>
</dbReference>
<dbReference type="Pfam" id="PF00076">
    <property type="entry name" value="RRM_1"/>
    <property type="match status" value="1"/>
</dbReference>
<dbReference type="PROSITE" id="PS50102">
    <property type="entry name" value="RRM"/>
    <property type="match status" value="2"/>
</dbReference>
<keyword evidence="11" id="KW-1185">Reference proteome</keyword>
<feature type="domain" description="RRM" evidence="9">
    <location>
        <begin position="179"/>
        <end position="277"/>
    </location>
</feature>
<proteinExistence type="inferred from homology"/>
<dbReference type="OrthoDB" id="442677at2759"/>
<feature type="domain" description="RRM" evidence="9">
    <location>
        <begin position="285"/>
        <end position="370"/>
    </location>
</feature>
<evidence type="ECO:0000313" key="11">
    <source>
        <dbReference type="Proteomes" id="UP000094236"/>
    </source>
</evidence>
<protein>
    <recommendedName>
        <fullName evidence="4">Nucleolar protein 12</fullName>
    </recommendedName>
</protein>
<evidence type="ECO:0000256" key="2">
    <source>
        <dbReference type="ARBA" id="ARBA00004604"/>
    </source>
</evidence>
<feature type="region of interest" description="Disordered" evidence="8">
    <location>
        <begin position="1"/>
        <end position="33"/>
    </location>
</feature>
<dbReference type="Proteomes" id="UP000094236">
    <property type="component" value="Unassembled WGS sequence"/>
</dbReference>
<dbReference type="InterPro" id="IPR012677">
    <property type="entry name" value="Nucleotide-bd_a/b_plait_sf"/>
</dbReference>
<evidence type="ECO:0000256" key="4">
    <source>
        <dbReference type="ARBA" id="ARBA00015520"/>
    </source>
</evidence>
<dbReference type="EMBL" id="KV454015">
    <property type="protein sequence ID" value="ODV94906.1"/>
    <property type="molecule type" value="Genomic_DNA"/>
</dbReference>
<feature type="compositionally biased region" description="Low complexity" evidence="8">
    <location>
        <begin position="10"/>
        <end position="33"/>
    </location>
</feature>
<keyword evidence="6" id="KW-0539">Nucleus</keyword>
<dbReference type="AlphaFoldDB" id="A0A1E4TT37"/>
<evidence type="ECO:0000256" key="3">
    <source>
        <dbReference type="ARBA" id="ARBA00007077"/>
    </source>
</evidence>
<dbReference type="InterPro" id="IPR000504">
    <property type="entry name" value="RRM_dom"/>
</dbReference>
<accession>A0A1E4TT37</accession>
<evidence type="ECO:0000256" key="1">
    <source>
        <dbReference type="ARBA" id="ARBA00002475"/>
    </source>
</evidence>
<dbReference type="STRING" id="669874.A0A1E4TT37"/>
<feature type="region of interest" description="Disordered" evidence="8">
    <location>
        <begin position="52"/>
        <end position="93"/>
    </location>
</feature>
<comment type="similarity">
    <text evidence="3">Belongs to the RRM RBM34 family.</text>
</comment>
<dbReference type="Gene3D" id="3.30.70.330">
    <property type="match status" value="2"/>
</dbReference>
<dbReference type="GO" id="GO:0019843">
    <property type="term" value="F:rRNA binding"/>
    <property type="evidence" value="ECO:0007669"/>
    <property type="project" value="TreeGrafter"/>
</dbReference>
<sequence length="465" mass="52835">MGKSSKKSSESGNDSISENISESSGGSSIASIFGSATGNQIDSSINNLFKNSTGAVDRKKVVSKQEPVLETGLESGKEDGKANGKRVLQEKNIEEEVLKHKKVKKSKNDDVDENFDLESNYLNKLLQKEQKEEQEQEEEKVEEESSDEEEEIGKESVQPVSTGAKTIDLKKDDFEKAERTIFIGNLSSQVITDKKIYKQFKRKFQEFGNIESTRFRSISFNDNLPRKVAYIHKNLLETKDNVNAYIVFENKQDSLKATNLNGTIFLNHHLRVDHLTHPLKQDNKKSIFIGNLDFEEKEETLWKFFSNSIGEGEIDNVRIIRDSKTNFGKGFAIVQFKDTINVDKALLLNNTPLSNSKNKQRNLRITRCKNMSHLKKNQQINNTSNKFKNLSEKEKTVIGRAKKVLNKNSRSSIGKTLIEGQRSHKGDRVRGIKNGIGKTTGKVKKPRIRERSSKFKKERAEMNNT</sequence>
<comment type="subcellular location">
    <subcellularLocation>
        <location evidence="2">Nucleus</location>
        <location evidence="2">Nucleolus</location>
    </subcellularLocation>
</comment>
<dbReference type="SUPFAM" id="SSF54928">
    <property type="entry name" value="RNA-binding domain, RBD"/>
    <property type="match status" value="2"/>
</dbReference>
<feature type="compositionally biased region" description="Basic and acidic residues" evidence="8">
    <location>
        <begin position="75"/>
        <end position="93"/>
    </location>
</feature>
<dbReference type="PANTHER" id="PTHR23236">
    <property type="entry name" value="EUKARYOTIC TRANSLATION INITIATION FACTOR 4B/4H"/>
    <property type="match status" value="1"/>
</dbReference>
<dbReference type="GO" id="GO:0005730">
    <property type="term" value="C:nucleolus"/>
    <property type="evidence" value="ECO:0007669"/>
    <property type="project" value="UniProtKB-SubCell"/>
</dbReference>
<feature type="compositionally biased region" description="Basic and acidic residues" evidence="8">
    <location>
        <begin position="449"/>
        <end position="465"/>
    </location>
</feature>
<reference evidence="11" key="1">
    <citation type="submission" date="2016-05" db="EMBL/GenBank/DDBJ databases">
        <title>Comparative genomics of biotechnologically important yeasts.</title>
        <authorList>
            <consortium name="DOE Joint Genome Institute"/>
            <person name="Riley R."/>
            <person name="Haridas S."/>
            <person name="Wolfe K.H."/>
            <person name="Lopes M.R."/>
            <person name="Hittinger C.T."/>
            <person name="Goker M."/>
            <person name="Salamov A."/>
            <person name="Wisecaver J."/>
            <person name="Long T.M."/>
            <person name="Aerts A.L."/>
            <person name="Barry K."/>
            <person name="Choi C."/>
            <person name="Clum A."/>
            <person name="Coughlan A.Y."/>
            <person name="Deshpande S."/>
            <person name="Douglass A.P."/>
            <person name="Hanson S.J."/>
            <person name="Klenk H.-P."/>
            <person name="Labutti K."/>
            <person name="Lapidus A."/>
            <person name="Lindquist E."/>
            <person name="Lipzen A."/>
            <person name="Meier-Kolthoff J.P."/>
            <person name="Ohm R.A."/>
            <person name="Otillar R.P."/>
            <person name="Pangilinan J."/>
            <person name="Peng Y."/>
            <person name="Rokas A."/>
            <person name="Rosa C.A."/>
            <person name="Scheuner C."/>
            <person name="Sibirny A.A."/>
            <person name="Slot J.C."/>
            <person name="Stielow J.B."/>
            <person name="Sun H."/>
            <person name="Kurtzman C.P."/>
            <person name="Blackwell M."/>
            <person name="Grigoriev I.V."/>
            <person name="Jeffries T.W."/>
        </authorList>
    </citation>
    <scope>NUCLEOTIDE SEQUENCE [LARGE SCALE GENOMIC DNA]</scope>
    <source>
        <strain evidence="11">NRRL Y-2460</strain>
    </source>
</reference>
<feature type="compositionally biased region" description="Acidic residues" evidence="8">
    <location>
        <begin position="134"/>
        <end position="152"/>
    </location>
</feature>
<evidence type="ECO:0000313" key="10">
    <source>
        <dbReference type="EMBL" id="ODV94906.1"/>
    </source>
</evidence>
<keyword evidence="5 7" id="KW-0694">RNA-binding</keyword>
<evidence type="ECO:0000256" key="5">
    <source>
        <dbReference type="ARBA" id="ARBA00022884"/>
    </source>
</evidence>
<organism evidence="10 11">
    <name type="scientific">Pachysolen tannophilus NRRL Y-2460</name>
    <dbReference type="NCBI Taxonomy" id="669874"/>
    <lineage>
        <taxon>Eukaryota</taxon>
        <taxon>Fungi</taxon>
        <taxon>Dikarya</taxon>
        <taxon>Ascomycota</taxon>
        <taxon>Saccharomycotina</taxon>
        <taxon>Pichiomycetes</taxon>
        <taxon>Pachysolenaceae</taxon>
        <taxon>Pachysolen</taxon>
    </lineage>
</organism>
<dbReference type="GO" id="GO:0000463">
    <property type="term" value="P:maturation of LSU-rRNA from tricistronic rRNA transcript (SSU-rRNA, 5.8S rRNA, LSU-rRNA)"/>
    <property type="evidence" value="ECO:0007669"/>
    <property type="project" value="TreeGrafter"/>
</dbReference>
<evidence type="ECO:0000259" key="9">
    <source>
        <dbReference type="PROSITE" id="PS50102"/>
    </source>
</evidence>
<dbReference type="SMART" id="SM00360">
    <property type="entry name" value="RRM"/>
    <property type="match status" value="2"/>
</dbReference>
<name>A0A1E4TT37_PACTA</name>
<comment type="function">
    <text evidence="1">Involved in pre-25S rRNA processing.</text>
</comment>
<evidence type="ECO:0000256" key="7">
    <source>
        <dbReference type="PROSITE-ProRule" id="PRU00176"/>
    </source>
</evidence>
<feature type="region of interest" description="Disordered" evidence="8">
    <location>
        <begin position="129"/>
        <end position="161"/>
    </location>
</feature>